<evidence type="ECO:0000313" key="2">
    <source>
        <dbReference type="EMBL" id="EFI99014.1"/>
    </source>
</evidence>
<keyword evidence="3" id="KW-1185">Reference proteome</keyword>
<dbReference type="AlphaFoldDB" id="D8Q0D5"/>
<feature type="domain" description="F-box" evidence="1">
    <location>
        <begin position="60"/>
        <end position="113"/>
    </location>
</feature>
<feature type="non-terminal residue" evidence="2">
    <location>
        <position position="508"/>
    </location>
</feature>
<evidence type="ECO:0000313" key="3">
    <source>
        <dbReference type="Proteomes" id="UP000007431"/>
    </source>
</evidence>
<protein>
    <recommendedName>
        <fullName evidence="1">F-box domain-containing protein</fullName>
    </recommendedName>
</protein>
<dbReference type="VEuPathDB" id="FungiDB:SCHCODRAFT_01212379"/>
<proteinExistence type="predicted"/>
<accession>D8Q0D5</accession>
<dbReference type="SUPFAM" id="SSF52047">
    <property type="entry name" value="RNI-like"/>
    <property type="match status" value="1"/>
</dbReference>
<name>D8Q0D5_SCHCM</name>
<dbReference type="Proteomes" id="UP000007431">
    <property type="component" value="Unassembled WGS sequence"/>
</dbReference>
<gene>
    <name evidence="2" type="ORF">SCHCODRAFT_107041</name>
</gene>
<dbReference type="InParanoid" id="D8Q0D5"/>
<evidence type="ECO:0000259" key="1">
    <source>
        <dbReference type="Pfam" id="PF12937"/>
    </source>
</evidence>
<reference evidence="2 3" key="1">
    <citation type="journal article" date="2010" name="Nat. Biotechnol.">
        <title>Genome sequence of the model mushroom Schizophyllum commune.</title>
        <authorList>
            <person name="Ohm R.A."/>
            <person name="de Jong J.F."/>
            <person name="Lugones L.G."/>
            <person name="Aerts A."/>
            <person name="Kothe E."/>
            <person name="Stajich J.E."/>
            <person name="de Vries R.P."/>
            <person name="Record E."/>
            <person name="Levasseur A."/>
            <person name="Baker S.E."/>
            <person name="Bartholomew K.A."/>
            <person name="Coutinho P.M."/>
            <person name="Erdmann S."/>
            <person name="Fowler T.J."/>
            <person name="Gathman A.C."/>
            <person name="Lombard V."/>
            <person name="Henrissat B."/>
            <person name="Knabe N."/>
            <person name="Kuees U."/>
            <person name="Lilly W.W."/>
            <person name="Lindquist E."/>
            <person name="Lucas S."/>
            <person name="Magnuson J.K."/>
            <person name="Piumi F."/>
            <person name="Raudaskoski M."/>
            <person name="Salamov A."/>
            <person name="Schmutz J."/>
            <person name="Schwarze F.W.M.R."/>
            <person name="vanKuyk P.A."/>
            <person name="Horton J.S."/>
            <person name="Grigoriev I.V."/>
            <person name="Woesten H.A.B."/>
        </authorList>
    </citation>
    <scope>NUCLEOTIDE SEQUENCE [LARGE SCALE GENOMIC DNA]</scope>
    <source>
        <strain evidence="3">H4-8 / FGSC 9210</strain>
    </source>
</reference>
<dbReference type="InterPro" id="IPR032675">
    <property type="entry name" value="LRR_dom_sf"/>
</dbReference>
<organism evidence="3">
    <name type="scientific">Schizophyllum commune (strain H4-8 / FGSC 9210)</name>
    <name type="common">Split gill fungus</name>
    <dbReference type="NCBI Taxonomy" id="578458"/>
    <lineage>
        <taxon>Eukaryota</taxon>
        <taxon>Fungi</taxon>
        <taxon>Dikarya</taxon>
        <taxon>Basidiomycota</taxon>
        <taxon>Agaricomycotina</taxon>
        <taxon>Agaricomycetes</taxon>
        <taxon>Agaricomycetidae</taxon>
        <taxon>Agaricales</taxon>
        <taxon>Schizophyllaceae</taxon>
        <taxon>Schizophyllum</taxon>
    </lineage>
</organism>
<dbReference type="Gene3D" id="3.80.10.10">
    <property type="entry name" value="Ribonuclease Inhibitor"/>
    <property type="match status" value="1"/>
</dbReference>
<dbReference type="InterPro" id="IPR001810">
    <property type="entry name" value="F-box_dom"/>
</dbReference>
<sequence length="508" mass="57549">MDSPAEVFLQQTGNTVSYQHLQQLKDLSKRLEEDAARSVELRTRATDQANIHTCLLAPVRRLPVETLTQIFEQAVPVDWRHHSIGTKTLNFAQVCYRWRMVALGTAKLWTHINVDAKCPTHGWKDAALAFLQRSYPAPLAISFDLFTRVGWYKTFEDVYLHDEFWSDQVWSAMCAQAGRWKYVAFKHMPPRALHQRQPPLTLSVLERLAITSHETDGIALGFFEGAHNVQRLSIDYHHMPTPLVLPTAWKLTDLTIRCGEGALGNVRASLGPCLQAIAACSPTLEYCHITAIGFNARHCGTEKPTAYPALKELILVGAAHFLTLITAPSLVGVHLDTTSVPQANSWNDLPAFEDMVVRSSGCPNLRVLTLTNVQQSVHNLVRCLRRLPSLTSLSITDNEGLEYPGAHALVQEELVRALTRTKRSKESLLLLPSLKDLSLFYHRSLYEEEDEDELQYYDPDKYMRRAMNRMEGSRSRRIVGKGLVLEALEHIETDCRDFWDGELEKLED</sequence>
<dbReference type="Pfam" id="PF12937">
    <property type="entry name" value="F-box-like"/>
    <property type="match status" value="1"/>
</dbReference>
<dbReference type="HOGENOM" id="CLU_018544_13_0_1"/>
<dbReference type="EMBL" id="GL377304">
    <property type="protein sequence ID" value="EFI99014.1"/>
    <property type="molecule type" value="Genomic_DNA"/>
</dbReference>